<dbReference type="OrthoDB" id="8964455at2759"/>
<evidence type="ECO:0000256" key="1">
    <source>
        <dbReference type="SAM" id="MobiDB-lite"/>
    </source>
</evidence>
<reference evidence="2" key="1">
    <citation type="submission" date="2025-08" db="UniProtKB">
        <authorList>
            <consortium name="RefSeq"/>
        </authorList>
    </citation>
    <scope>IDENTIFICATION</scope>
    <source>
        <tissue evidence="2">Muscle</tissue>
    </source>
</reference>
<dbReference type="GeneID" id="109074309"/>
<evidence type="ECO:0000313" key="2">
    <source>
        <dbReference type="RefSeq" id="XP_042568431.1"/>
    </source>
</evidence>
<sequence>MQQISAGMWILSSRVEDPCHRPVDPWAAETSIAPSTRTTAPELTCKIATAASIVRLTKNPAPTCISATATSTARSSTTTPAPQSTSRSAVTEPTSTTQSRPPAPTLSSTVLTSTTLSSTASTSISAAVTSTSQKTAQLTYTTQPASVPQNMTALASATFKLRCFAELSNDEIITYIEKFVKHFQSSISGTIKITVRKSRKLLA</sequence>
<proteinExistence type="predicted"/>
<organism evidence="2">
    <name type="scientific">Cyprinus carpio</name>
    <name type="common">Common carp</name>
    <dbReference type="NCBI Taxonomy" id="7962"/>
    <lineage>
        <taxon>Eukaryota</taxon>
        <taxon>Metazoa</taxon>
        <taxon>Chordata</taxon>
        <taxon>Craniata</taxon>
        <taxon>Vertebrata</taxon>
        <taxon>Euteleostomi</taxon>
        <taxon>Actinopterygii</taxon>
        <taxon>Neopterygii</taxon>
        <taxon>Teleostei</taxon>
        <taxon>Ostariophysi</taxon>
        <taxon>Cypriniformes</taxon>
        <taxon>Cyprinidae</taxon>
        <taxon>Cyprininae</taxon>
        <taxon>Cyprinus</taxon>
    </lineage>
</organism>
<feature type="compositionally biased region" description="Low complexity" evidence="1">
    <location>
        <begin position="67"/>
        <end position="89"/>
    </location>
</feature>
<dbReference type="Proteomes" id="UP001155660">
    <property type="component" value="Chromosome A22"/>
</dbReference>
<feature type="region of interest" description="Disordered" evidence="1">
    <location>
        <begin position="67"/>
        <end position="110"/>
    </location>
</feature>
<protein>
    <submittedName>
        <fullName evidence="2">Integumentary mucin C.1-like</fullName>
    </submittedName>
</protein>
<feature type="compositionally biased region" description="Polar residues" evidence="1">
    <location>
        <begin position="91"/>
        <end position="100"/>
    </location>
</feature>
<gene>
    <name evidence="2" type="primary">LOC109074309</name>
</gene>
<accession>A0A9Q9ZPJ7</accession>
<dbReference type="RefSeq" id="XP_042568431.1">
    <property type="nucleotide sequence ID" value="XM_042712497.1"/>
</dbReference>
<name>A0A9Q9ZPJ7_CYPCA</name>
<dbReference type="KEGG" id="ccar:109074309"/>
<dbReference type="AlphaFoldDB" id="A0A9Q9ZPJ7"/>